<name>A0ABY5S0J5_9BACL</name>
<dbReference type="PANTHER" id="PTHR22600">
    <property type="entry name" value="BETA-HEXOSAMINIDASE"/>
    <property type="match status" value="1"/>
</dbReference>
<evidence type="ECO:0000259" key="6">
    <source>
        <dbReference type="Pfam" id="PF00728"/>
    </source>
</evidence>
<dbReference type="Proteomes" id="UP001057877">
    <property type="component" value="Chromosome"/>
</dbReference>
<dbReference type="EMBL" id="CP091430">
    <property type="protein sequence ID" value="UVI27369.1"/>
    <property type="molecule type" value="Genomic_DNA"/>
</dbReference>
<dbReference type="Gene3D" id="3.20.20.80">
    <property type="entry name" value="Glycosidases"/>
    <property type="match status" value="1"/>
</dbReference>
<feature type="domain" description="Beta-hexosaminidase bacterial type N-terminal" evidence="7">
    <location>
        <begin position="6"/>
        <end position="133"/>
    </location>
</feature>
<keyword evidence="9" id="KW-1185">Reference proteome</keyword>
<evidence type="ECO:0000256" key="1">
    <source>
        <dbReference type="ARBA" id="ARBA00001231"/>
    </source>
</evidence>
<evidence type="ECO:0000259" key="7">
    <source>
        <dbReference type="Pfam" id="PF02838"/>
    </source>
</evidence>
<evidence type="ECO:0000256" key="4">
    <source>
        <dbReference type="ARBA" id="ARBA00022801"/>
    </source>
</evidence>
<reference evidence="8" key="1">
    <citation type="submission" date="2022-01" db="EMBL/GenBank/DDBJ databases">
        <title>Paenibacillus spongiae sp. nov., isolated from marine sponge.</title>
        <authorList>
            <person name="Li Z."/>
            <person name="Zhang M."/>
        </authorList>
    </citation>
    <scope>NUCLEOTIDE SEQUENCE</scope>
    <source>
        <strain evidence="8">PHS-Z3</strain>
    </source>
</reference>
<gene>
    <name evidence="8" type="ORF">L1F29_18000</name>
</gene>
<dbReference type="InterPro" id="IPR015883">
    <property type="entry name" value="Glyco_hydro_20_cat"/>
</dbReference>
<dbReference type="Pfam" id="PF02838">
    <property type="entry name" value="Glyco_hydro_20b"/>
    <property type="match status" value="1"/>
</dbReference>
<dbReference type="SUPFAM" id="SSF55545">
    <property type="entry name" value="beta-N-acetylhexosaminidase-like domain"/>
    <property type="match status" value="1"/>
</dbReference>
<accession>A0ABY5S0J5</accession>
<dbReference type="InterPro" id="IPR015882">
    <property type="entry name" value="HEX_bac_N"/>
</dbReference>
<comment type="similarity">
    <text evidence="2">Belongs to the glycosyl hydrolase 20 family.</text>
</comment>
<sequence>METLMVLPVPRRAERREGTYVMPERLTIAGLTEDAGYAAIAAELGGYPAMGTEAAVVRLQLISESQDGTAASDLSAEELLLLLNPEGYVLIVSADGIDIWAAEPAGHLYGVMTLKGMMRQYGSELPCLIVGDAPAMKRRGMQLAFAQGMTEYRASYMENLVRVLAGWKINELYLYLETFFDFPSLPRLGGPGAMTADDARTLDKLCRAYNIKLIPQLNLLAHSGELLSLQRYHHLTESSAESDYRTSSSYTMCASSPEADELADRMLGDLFDCFSSDVICVGGDEVENMGECPLCKPKLEEKGKIGIYVDHFSRIMRAASVQGRKIGIWGDMLISHFAKATPDERQYAVDVLLSGTIIYDWSYDGGSFESLQSFKEAGFETVACSSTHLCYSSSVHIGQHAKQLELFADAAAAGTAGGMTTAWCNAYGLHEEQMNFLVASGATALWSGADGGGSARSGEEANEAQPEPRSDVLAYGEQFERAYSLQRYGLRETALTAYWHALGDPAGAVLGPLAPLNGVDIRKCLYHTDNVLMMWKLYAAILRGEKLAQYEQGIQYARGLWDRVAAEADRLPGGADTYLPLQEGSLLMHEHLLRRFRITEEMYALYDKAAKAQYRDAGEFGSALQAAAARLLEHLADFTPVEAYLTEANRMLGLEKASLLRLDATKRNMKELADFLGYLAESDRPLPAFVTLHDVFLRPFYSNWFVDRQHEWAAGPERFRRYSVQDGAWKAKPF</sequence>
<dbReference type="PANTHER" id="PTHR22600:SF57">
    <property type="entry name" value="BETA-N-ACETYLHEXOSAMINIDASE"/>
    <property type="match status" value="1"/>
</dbReference>
<protein>
    <recommendedName>
        <fullName evidence="3">beta-N-acetylhexosaminidase</fullName>
        <ecNumber evidence="3">3.2.1.52</ecNumber>
    </recommendedName>
</protein>
<dbReference type="Gene3D" id="3.30.379.10">
    <property type="entry name" value="Chitobiase/beta-hexosaminidase domain 2-like"/>
    <property type="match status" value="1"/>
</dbReference>
<dbReference type="PRINTS" id="PR00738">
    <property type="entry name" value="GLHYDRLASE20"/>
</dbReference>
<evidence type="ECO:0000313" key="8">
    <source>
        <dbReference type="EMBL" id="UVI27369.1"/>
    </source>
</evidence>
<evidence type="ECO:0000256" key="2">
    <source>
        <dbReference type="ARBA" id="ARBA00006285"/>
    </source>
</evidence>
<evidence type="ECO:0000256" key="3">
    <source>
        <dbReference type="ARBA" id="ARBA00012663"/>
    </source>
</evidence>
<feature type="domain" description="Glycoside hydrolase family 20 catalytic" evidence="6">
    <location>
        <begin position="192"/>
        <end position="410"/>
    </location>
</feature>
<dbReference type="InterPro" id="IPR025705">
    <property type="entry name" value="Beta_hexosaminidase_sua/sub"/>
</dbReference>
<dbReference type="InterPro" id="IPR017853">
    <property type="entry name" value="GH"/>
</dbReference>
<dbReference type="RefSeq" id="WP_258383455.1">
    <property type="nucleotide sequence ID" value="NZ_CP091430.1"/>
</dbReference>
<dbReference type="SUPFAM" id="SSF51445">
    <property type="entry name" value="(Trans)glycosidases"/>
    <property type="match status" value="1"/>
</dbReference>
<keyword evidence="4" id="KW-0378">Hydrolase</keyword>
<organism evidence="8 9">
    <name type="scientific">Paenibacillus spongiae</name>
    <dbReference type="NCBI Taxonomy" id="2909671"/>
    <lineage>
        <taxon>Bacteria</taxon>
        <taxon>Bacillati</taxon>
        <taxon>Bacillota</taxon>
        <taxon>Bacilli</taxon>
        <taxon>Bacillales</taxon>
        <taxon>Paenibacillaceae</taxon>
        <taxon>Paenibacillus</taxon>
    </lineage>
</organism>
<evidence type="ECO:0000313" key="9">
    <source>
        <dbReference type="Proteomes" id="UP001057877"/>
    </source>
</evidence>
<evidence type="ECO:0000256" key="5">
    <source>
        <dbReference type="ARBA" id="ARBA00023295"/>
    </source>
</evidence>
<dbReference type="Pfam" id="PF00728">
    <property type="entry name" value="Glyco_hydro_20"/>
    <property type="match status" value="1"/>
</dbReference>
<dbReference type="EC" id="3.2.1.52" evidence="3"/>
<comment type="catalytic activity">
    <reaction evidence="1">
        <text>Hydrolysis of terminal non-reducing N-acetyl-D-hexosamine residues in N-acetyl-beta-D-hexosaminides.</text>
        <dbReference type="EC" id="3.2.1.52"/>
    </reaction>
</comment>
<proteinExistence type="inferred from homology"/>
<keyword evidence="5" id="KW-0326">Glycosidase</keyword>
<dbReference type="InterPro" id="IPR029018">
    <property type="entry name" value="Hex-like_dom2"/>
</dbReference>